<feature type="compositionally biased region" description="Low complexity" evidence="2">
    <location>
        <begin position="12"/>
        <end position="22"/>
    </location>
</feature>
<feature type="region of interest" description="Disordered" evidence="2">
    <location>
        <begin position="1"/>
        <end position="22"/>
    </location>
</feature>
<accession>A0A078ANB6</accession>
<keyword evidence="1" id="KW-0175">Coiled coil</keyword>
<feature type="coiled-coil region" evidence="1">
    <location>
        <begin position="176"/>
        <end position="210"/>
    </location>
</feature>
<name>A0A078ANB6_STYLE</name>
<gene>
    <name evidence="3" type="primary">Contig10171.g10865</name>
    <name evidence="3" type="ORF">STYLEM_12712</name>
</gene>
<dbReference type="InParanoid" id="A0A078ANB6"/>
<evidence type="ECO:0000313" key="3">
    <source>
        <dbReference type="EMBL" id="CDW83664.1"/>
    </source>
</evidence>
<protein>
    <submittedName>
        <fullName evidence="3">Uncharacterized protein</fullName>
    </submittedName>
</protein>
<sequence>MNTNSYAPSGNQSHDQLLSSQHSQDIEQFIETLRNQQSLSTIPPQSLLNPSSTILNNVKSQNNFMKSAQTSVASLKSPGKQIEKTSEDIILQESLQSIKETNHQLKLNDAITRNKIRKTERDCEVLKEEQSKIQKIIAKVEKQHNTDQQYLMKQQELKARYEIDLSLLSLNNLDQGSEIKAKLQSENLNLKQLQDQMQHSQNDSQQCLQQLNQIELMLNQPLQSSQPGETPQGMNTDALNQIIIEVVDVYERSIKRKNGEIDMIKSCLVKEKQKLQDDKDKIQKQVKLLQQKRVQQQKSLCELEKKNQMNQRSTLVDLLISNNNGIRIDGKQVKLGDNLGEDTEKPVQTVSIDLHSKMKKQKSKANIAPEKENKSILKKR</sequence>
<reference evidence="3 4" key="1">
    <citation type="submission" date="2014-06" db="EMBL/GenBank/DDBJ databases">
        <authorList>
            <person name="Swart Estienne"/>
        </authorList>
    </citation>
    <scope>NUCLEOTIDE SEQUENCE [LARGE SCALE GENOMIC DNA]</scope>
    <source>
        <strain evidence="3 4">130c</strain>
    </source>
</reference>
<organism evidence="3 4">
    <name type="scientific">Stylonychia lemnae</name>
    <name type="common">Ciliate</name>
    <dbReference type="NCBI Taxonomy" id="5949"/>
    <lineage>
        <taxon>Eukaryota</taxon>
        <taxon>Sar</taxon>
        <taxon>Alveolata</taxon>
        <taxon>Ciliophora</taxon>
        <taxon>Intramacronucleata</taxon>
        <taxon>Spirotrichea</taxon>
        <taxon>Stichotrichia</taxon>
        <taxon>Sporadotrichida</taxon>
        <taxon>Oxytrichidae</taxon>
        <taxon>Stylonychinae</taxon>
        <taxon>Stylonychia</taxon>
    </lineage>
</organism>
<dbReference type="Proteomes" id="UP000039865">
    <property type="component" value="Unassembled WGS sequence"/>
</dbReference>
<dbReference type="AlphaFoldDB" id="A0A078ANB6"/>
<feature type="compositionally biased region" description="Basic and acidic residues" evidence="2">
    <location>
        <begin position="369"/>
        <end position="380"/>
    </location>
</feature>
<keyword evidence="4" id="KW-1185">Reference proteome</keyword>
<feature type="region of interest" description="Disordered" evidence="2">
    <location>
        <begin position="355"/>
        <end position="380"/>
    </location>
</feature>
<dbReference type="EMBL" id="CCKQ01012060">
    <property type="protein sequence ID" value="CDW83664.1"/>
    <property type="molecule type" value="Genomic_DNA"/>
</dbReference>
<evidence type="ECO:0000256" key="1">
    <source>
        <dbReference type="SAM" id="Coils"/>
    </source>
</evidence>
<feature type="coiled-coil region" evidence="1">
    <location>
        <begin position="265"/>
        <end position="299"/>
    </location>
</feature>
<proteinExistence type="predicted"/>
<evidence type="ECO:0000313" key="4">
    <source>
        <dbReference type="Proteomes" id="UP000039865"/>
    </source>
</evidence>
<evidence type="ECO:0000256" key="2">
    <source>
        <dbReference type="SAM" id="MobiDB-lite"/>
    </source>
</evidence>
<feature type="compositionally biased region" description="Polar residues" evidence="2">
    <location>
        <begin position="1"/>
        <end position="11"/>
    </location>
</feature>